<dbReference type="SMART" id="SM00175">
    <property type="entry name" value="RAB"/>
    <property type="match status" value="1"/>
</dbReference>
<organism evidence="4 5">
    <name type="scientific">Steinernema hermaphroditum</name>
    <dbReference type="NCBI Taxonomy" id="289476"/>
    <lineage>
        <taxon>Eukaryota</taxon>
        <taxon>Metazoa</taxon>
        <taxon>Ecdysozoa</taxon>
        <taxon>Nematoda</taxon>
        <taxon>Chromadorea</taxon>
        <taxon>Rhabditida</taxon>
        <taxon>Tylenchina</taxon>
        <taxon>Panagrolaimomorpha</taxon>
        <taxon>Strongyloidoidea</taxon>
        <taxon>Steinernematidae</taxon>
        <taxon>Steinernema</taxon>
    </lineage>
</organism>
<dbReference type="SMART" id="SM00174">
    <property type="entry name" value="RHO"/>
    <property type="match status" value="1"/>
</dbReference>
<dbReference type="PROSITE" id="PS51420">
    <property type="entry name" value="RHO"/>
    <property type="match status" value="1"/>
</dbReference>
<comment type="caution">
    <text evidence="4">The sequence shown here is derived from an EMBL/GenBank/DDBJ whole genome shotgun (WGS) entry which is preliminary data.</text>
</comment>
<keyword evidence="2" id="KW-0342">GTP-binding</keyword>
<sequence>MKTRFAAFFRRLYRRLTSYVGKAQRGSGRPIKCVIVGDRSLDKSQLRMAFLQKMTVDPLDVGISCLHYANMHPAPMTIWDTSGQEDYDTLRKSTYDDTDVFLICYKEDFPQSLENACDRWLPEVRSSCPSASVLLVGMKSSEPGISRDEEEESDECGRVSSDGSTTSRSTAKVSREEARDYARKMKAAGFIDSVPIPECQRVFEEAARLARKQRNLSKRLKLL</sequence>
<dbReference type="Gene3D" id="3.40.50.300">
    <property type="entry name" value="P-loop containing nucleotide triphosphate hydrolases"/>
    <property type="match status" value="1"/>
</dbReference>
<protein>
    <submittedName>
        <fullName evidence="4">Uncharacterized protein</fullName>
    </submittedName>
</protein>
<dbReference type="Proteomes" id="UP001175271">
    <property type="component" value="Unassembled WGS sequence"/>
</dbReference>
<name>A0AA39LKH2_9BILA</name>
<dbReference type="InterPro" id="IPR001806">
    <property type="entry name" value="Small_GTPase"/>
</dbReference>
<keyword evidence="5" id="KW-1185">Reference proteome</keyword>
<dbReference type="InterPro" id="IPR003578">
    <property type="entry name" value="Small_GTPase_Rho"/>
</dbReference>
<reference evidence="4" key="1">
    <citation type="submission" date="2023-06" db="EMBL/GenBank/DDBJ databases">
        <title>Genomic analysis of the entomopathogenic nematode Steinernema hermaphroditum.</title>
        <authorList>
            <person name="Schwarz E.M."/>
            <person name="Heppert J.K."/>
            <person name="Baniya A."/>
            <person name="Schwartz H.T."/>
            <person name="Tan C.-H."/>
            <person name="Antoshechkin I."/>
            <person name="Sternberg P.W."/>
            <person name="Goodrich-Blair H."/>
            <person name="Dillman A.R."/>
        </authorList>
    </citation>
    <scope>NUCLEOTIDE SEQUENCE</scope>
    <source>
        <strain evidence="4">PS9179</strain>
        <tissue evidence="4">Whole animal</tissue>
    </source>
</reference>
<evidence type="ECO:0000256" key="1">
    <source>
        <dbReference type="ARBA" id="ARBA00022741"/>
    </source>
</evidence>
<evidence type="ECO:0000256" key="3">
    <source>
        <dbReference type="SAM" id="MobiDB-lite"/>
    </source>
</evidence>
<evidence type="ECO:0000313" key="4">
    <source>
        <dbReference type="EMBL" id="KAK0400667.1"/>
    </source>
</evidence>
<dbReference type="EMBL" id="JAUCMV010000004">
    <property type="protein sequence ID" value="KAK0400667.1"/>
    <property type="molecule type" value="Genomic_DNA"/>
</dbReference>
<dbReference type="PANTHER" id="PTHR24072">
    <property type="entry name" value="RHO FAMILY GTPASE"/>
    <property type="match status" value="1"/>
</dbReference>
<proteinExistence type="predicted"/>
<dbReference type="SUPFAM" id="SSF52540">
    <property type="entry name" value="P-loop containing nucleoside triphosphate hydrolases"/>
    <property type="match status" value="1"/>
</dbReference>
<dbReference type="Pfam" id="PF00071">
    <property type="entry name" value="Ras"/>
    <property type="match status" value="1"/>
</dbReference>
<feature type="region of interest" description="Disordered" evidence="3">
    <location>
        <begin position="139"/>
        <end position="178"/>
    </location>
</feature>
<dbReference type="GO" id="GO:0003924">
    <property type="term" value="F:GTPase activity"/>
    <property type="evidence" value="ECO:0007669"/>
    <property type="project" value="InterPro"/>
</dbReference>
<evidence type="ECO:0000256" key="2">
    <source>
        <dbReference type="ARBA" id="ARBA00023134"/>
    </source>
</evidence>
<feature type="compositionally biased region" description="Polar residues" evidence="3">
    <location>
        <begin position="161"/>
        <end position="172"/>
    </location>
</feature>
<accession>A0AA39LKH2</accession>
<dbReference type="PROSITE" id="PS51421">
    <property type="entry name" value="RAS"/>
    <property type="match status" value="1"/>
</dbReference>
<dbReference type="AlphaFoldDB" id="A0AA39LKH2"/>
<dbReference type="InterPro" id="IPR027417">
    <property type="entry name" value="P-loop_NTPase"/>
</dbReference>
<keyword evidence="1" id="KW-0547">Nucleotide-binding</keyword>
<evidence type="ECO:0000313" key="5">
    <source>
        <dbReference type="Proteomes" id="UP001175271"/>
    </source>
</evidence>
<dbReference type="PROSITE" id="PS51419">
    <property type="entry name" value="RAB"/>
    <property type="match status" value="1"/>
</dbReference>
<dbReference type="GO" id="GO:0005525">
    <property type="term" value="F:GTP binding"/>
    <property type="evidence" value="ECO:0007669"/>
    <property type="project" value="UniProtKB-KW"/>
</dbReference>
<dbReference type="PRINTS" id="PR00449">
    <property type="entry name" value="RASTRNSFRMNG"/>
</dbReference>
<gene>
    <name evidence="4" type="ORF">QR680_015381</name>
</gene>
<dbReference type="GO" id="GO:0007264">
    <property type="term" value="P:small GTPase-mediated signal transduction"/>
    <property type="evidence" value="ECO:0007669"/>
    <property type="project" value="InterPro"/>
</dbReference>